<organism evidence="7 8">
    <name type="scientific">Aphanizomenon flos-aquae FACHB-1040</name>
    <dbReference type="NCBI Taxonomy" id="2692887"/>
    <lineage>
        <taxon>Bacteria</taxon>
        <taxon>Bacillati</taxon>
        <taxon>Cyanobacteriota</taxon>
        <taxon>Cyanophyceae</taxon>
        <taxon>Nostocales</taxon>
        <taxon>Aphanizomenonaceae</taxon>
        <taxon>Aphanizomenon</taxon>
    </lineage>
</organism>
<keyword evidence="7" id="KW-0436">Ligase</keyword>
<comment type="subcellular location">
    <subcellularLocation>
        <location evidence="1">Membrane</location>
        <topology evidence="1">Multi-pass membrane protein</topology>
    </subcellularLocation>
</comment>
<keyword evidence="3 5" id="KW-1133">Transmembrane helix</keyword>
<dbReference type="EMBL" id="JACJQT010000004">
    <property type="protein sequence ID" value="MBD2277245.1"/>
    <property type="molecule type" value="Genomic_DNA"/>
</dbReference>
<keyword evidence="4 5" id="KW-0472">Membrane</keyword>
<evidence type="ECO:0000256" key="1">
    <source>
        <dbReference type="ARBA" id="ARBA00004141"/>
    </source>
</evidence>
<feature type="transmembrane region" description="Helical" evidence="5">
    <location>
        <begin position="192"/>
        <end position="207"/>
    </location>
</feature>
<protein>
    <submittedName>
        <fullName evidence="7">O-antigen ligase family protein</fullName>
    </submittedName>
</protein>
<feature type="transmembrane region" description="Helical" evidence="5">
    <location>
        <begin position="251"/>
        <end position="269"/>
    </location>
</feature>
<dbReference type="PANTHER" id="PTHR37422">
    <property type="entry name" value="TEICHURONIC ACID BIOSYNTHESIS PROTEIN TUAE"/>
    <property type="match status" value="1"/>
</dbReference>
<feature type="transmembrane region" description="Helical" evidence="5">
    <location>
        <begin position="95"/>
        <end position="115"/>
    </location>
</feature>
<keyword evidence="2 5" id="KW-0812">Transmembrane</keyword>
<dbReference type="InterPro" id="IPR007016">
    <property type="entry name" value="O-antigen_ligase-rel_domated"/>
</dbReference>
<feature type="transmembrane region" description="Helical" evidence="5">
    <location>
        <begin position="213"/>
        <end position="231"/>
    </location>
</feature>
<gene>
    <name evidence="7" type="ORF">H6F99_02580</name>
</gene>
<evidence type="ECO:0000256" key="3">
    <source>
        <dbReference type="ARBA" id="ARBA00022989"/>
    </source>
</evidence>
<dbReference type="GO" id="GO:0016874">
    <property type="term" value="F:ligase activity"/>
    <property type="evidence" value="ECO:0007669"/>
    <property type="project" value="UniProtKB-KW"/>
</dbReference>
<keyword evidence="8" id="KW-1185">Reference proteome</keyword>
<reference evidence="7 8" key="1">
    <citation type="journal article" date="2020" name="ISME J.">
        <title>Comparative genomics reveals insights into cyanobacterial evolution and habitat adaptation.</title>
        <authorList>
            <person name="Chen M.Y."/>
            <person name="Teng W.K."/>
            <person name="Zhao L."/>
            <person name="Hu C.X."/>
            <person name="Zhou Y.K."/>
            <person name="Han B.P."/>
            <person name="Song L.R."/>
            <person name="Shu W.S."/>
        </authorList>
    </citation>
    <scope>NUCLEOTIDE SEQUENCE [LARGE SCALE GENOMIC DNA]</scope>
    <source>
        <strain evidence="7 8">FACHB-1040</strain>
    </source>
</reference>
<evidence type="ECO:0000256" key="2">
    <source>
        <dbReference type="ARBA" id="ARBA00022692"/>
    </source>
</evidence>
<dbReference type="InterPro" id="IPR051533">
    <property type="entry name" value="WaaL-like"/>
</dbReference>
<dbReference type="Pfam" id="PF04932">
    <property type="entry name" value="Wzy_C"/>
    <property type="match status" value="1"/>
</dbReference>
<comment type="caution">
    <text evidence="7">The sequence shown here is derived from an EMBL/GenBank/DDBJ whole genome shotgun (WGS) entry which is preliminary data.</text>
</comment>
<proteinExistence type="predicted"/>
<feature type="domain" description="O-antigen ligase-related" evidence="6">
    <location>
        <begin position="193"/>
        <end position="345"/>
    </location>
</feature>
<feature type="transmembrane region" description="Helical" evidence="5">
    <location>
        <begin position="163"/>
        <end position="180"/>
    </location>
</feature>
<evidence type="ECO:0000256" key="4">
    <source>
        <dbReference type="ARBA" id="ARBA00023136"/>
    </source>
</evidence>
<accession>A0ABR8BS38</accession>
<dbReference type="Proteomes" id="UP000606721">
    <property type="component" value="Unassembled WGS sequence"/>
</dbReference>
<dbReference type="RefSeq" id="WP_027403388.1">
    <property type="nucleotide sequence ID" value="NZ_JACJQT010000004.1"/>
</dbReference>
<name>A0ABR8BS38_APHFL</name>
<feature type="transmembrane region" description="Helical" evidence="5">
    <location>
        <begin position="332"/>
        <end position="353"/>
    </location>
</feature>
<feature type="transmembrane region" description="Helical" evidence="5">
    <location>
        <begin position="62"/>
        <end position="80"/>
    </location>
</feature>
<feature type="transmembrane region" description="Helical" evidence="5">
    <location>
        <begin position="30"/>
        <end position="50"/>
    </location>
</feature>
<sequence>MKNTNLELIWLATGIILTTATQLRFPGIPIGIGEIILFIWIIFVLVKLLTNKYLLITPIVKLIYSFWGVGFISLTLGLSIADSLNLKSSAWHHDYFAFGFSFIFSLCLANSYFFYLEIKKMIDYVISFSLLALLTLFLFPSFIPFLTSWYGGVRFLGWSQNPNQLALFLTVIPFFTFYLFRSSSQFFSKSKFIFLIVICFILGTATQSDALFFGWIIGFTLIIFLELYLLIDKNLVLKKNIKLEMQGLIRAIMGISTAIIILILAEFSYQQLYSNTANVYDQGNQGSVRVTLWKNGITAISSSPLFGLGPGAHSGETRPFLDEEAHNTFIDWGSSSGIVGIIAYISLLGWIGWQAWKKQSFIMFAAVICLTIFSCFHYVLRQPIFWFYLLSINSLTNQTSKTKSQIYKNQRKIINV</sequence>
<feature type="transmembrane region" description="Helical" evidence="5">
    <location>
        <begin position="122"/>
        <end position="143"/>
    </location>
</feature>
<feature type="transmembrane region" description="Helical" evidence="5">
    <location>
        <begin position="360"/>
        <end position="380"/>
    </location>
</feature>
<evidence type="ECO:0000259" key="6">
    <source>
        <dbReference type="Pfam" id="PF04932"/>
    </source>
</evidence>
<evidence type="ECO:0000256" key="5">
    <source>
        <dbReference type="SAM" id="Phobius"/>
    </source>
</evidence>
<evidence type="ECO:0000313" key="7">
    <source>
        <dbReference type="EMBL" id="MBD2277245.1"/>
    </source>
</evidence>
<evidence type="ECO:0000313" key="8">
    <source>
        <dbReference type="Proteomes" id="UP000606721"/>
    </source>
</evidence>
<dbReference type="PANTHER" id="PTHR37422:SF13">
    <property type="entry name" value="LIPOPOLYSACCHARIDE BIOSYNTHESIS PROTEIN PA4999-RELATED"/>
    <property type="match status" value="1"/>
</dbReference>